<sequence>MIFGNPGITCDGTYSNFAIVIEHLTADFYSLNLCIDIQMIPPHLAYNMKSMFAAPLTDRDIFEIQSPALFHLSDKELMIALAKQYFSEWKVEERIRLGLQPMLYTPAKIEEYEESVYDDSYFDFENFVDYLWDIEPHEYGDKGWYPFIINHKNETKLVILHISRNPKNLDDYPEDLKEYERFFNADKSPKQPKYFDEHYWSVKVIKMKTAEMLSVVDEAYDYLFSTVKTSGLD</sequence>
<dbReference type="RefSeq" id="WP_062843795.1">
    <property type="nucleotide sequence ID" value="NZ_CP014945.1"/>
</dbReference>
<reference evidence="1 2" key="1">
    <citation type="submission" date="2016-03" db="EMBL/GenBank/DDBJ databases">
        <title>Genome sequencing of Psychrobacter alimentarius PAMC 27889.</title>
        <authorList>
            <person name="Lee J."/>
            <person name="Kim O.-S."/>
        </authorList>
    </citation>
    <scope>NUCLEOTIDE SEQUENCE [LARGE SCALE GENOMIC DNA]</scope>
    <source>
        <strain evidence="1 2">PAMC 27889</strain>
    </source>
</reference>
<evidence type="ECO:0000313" key="1">
    <source>
        <dbReference type="EMBL" id="AMT96033.1"/>
    </source>
</evidence>
<evidence type="ECO:0000313" key="2">
    <source>
        <dbReference type="Proteomes" id="UP000076104"/>
    </source>
</evidence>
<gene>
    <name evidence="1" type="ORF">A3K91_0402</name>
</gene>
<name>A0ABM5ZVB6_9GAMM</name>
<protein>
    <submittedName>
        <fullName evidence="1">Uncharacterized protein</fullName>
    </submittedName>
</protein>
<accession>A0ABM5ZVB6</accession>
<organism evidence="1 2">
    <name type="scientific">Psychrobacter alimentarius</name>
    <dbReference type="NCBI Taxonomy" id="261164"/>
    <lineage>
        <taxon>Bacteria</taxon>
        <taxon>Pseudomonadati</taxon>
        <taxon>Pseudomonadota</taxon>
        <taxon>Gammaproteobacteria</taxon>
        <taxon>Moraxellales</taxon>
        <taxon>Moraxellaceae</taxon>
        <taxon>Psychrobacter</taxon>
    </lineage>
</organism>
<dbReference type="EMBL" id="CP014945">
    <property type="protein sequence ID" value="AMT96033.1"/>
    <property type="molecule type" value="Genomic_DNA"/>
</dbReference>
<proteinExistence type="predicted"/>
<dbReference type="GeneID" id="33060307"/>
<keyword evidence="2" id="KW-1185">Reference proteome</keyword>
<dbReference type="Proteomes" id="UP000076104">
    <property type="component" value="Chromosome"/>
</dbReference>